<dbReference type="EMBL" id="JBGBZA010000002">
    <property type="protein sequence ID" value="MEY9316762.1"/>
    <property type="molecule type" value="Genomic_DNA"/>
</dbReference>
<evidence type="ECO:0000313" key="1">
    <source>
        <dbReference type="EMBL" id="MEY9316762.1"/>
    </source>
</evidence>
<evidence type="ECO:0000313" key="2">
    <source>
        <dbReference type="Proteomes" id="UP001565471"/>
    </source>
</evidence>
<reference evidence="1 2" key="1">
    <citation type="submission" date="2024-07" db="EMBL/GenBank/DDBJ databases">
        <title>Genomic Encyclopedia of Type Strains, Phase V (KMG-V): Genome sequencing to study the core and pangenomes of soil and plant-associated prokaryotes.</title>
        <authorList>
            <person name="Whitman W."/>
        </authorList>
    </citation>
    <scope>NUCLEOTIDE SEQUENCE [LARGE SCALE GENOMIC DNA]</scope>
    <source>
        <strain evidence="1 2">USDA 415</strain>
    </source>
</reference>
<keyword evidence="2" id="KW-1185">Reference proteome</keyword>
<dbReference type="InterPro" id="IPR025680">
    <property type="entry name" value="DddI"/>
</dbReference>
<comment type="caution">
    <text evidence="1">The sequence shown here is derived from an EMBL/GenBank/DDBJ whole genome shotgun (WGS) entry which is preliminary data.</text>
</comment>
<sequence length="123" mass="13850">MKITFNGTDLSIATVEHLSLALDRIDKQPQFELWISVPNGQSLAMLRNGSHAWLMYLRFNGDSGVVTKGNPDHQGTCAYTLSNGQVDEHPLSWCIDLEECYKAIAYFFVNDGARYDHVAWQIA</sequence>
<proteinExistence type="predicted"/>
<dbReference type="Proteomes" id="UP001565471">
    <property type="component" value="Unassembled WGS sequence"/>
</dbReference>
<dbReference type="RefSeq" id="WP_075969264.1">
    <property type="nucleotide sequence ID" value="NZ_CP126004.1"/>
</dbReference>
<dbReference type="Pfam" id="PF14430">
    <property type="entry name" value="Imm1"/>
    <property type="match status" value="1"/>
</dbReference>
<organism evidence="1 2">
    <name type="scientific">Bradyrhizobium elkanii</name>
    <dbReference type="NCBI Taxonomy" id="29448"/>
    <lineage>
        <taxon>Bacteria</taxon>
        <taxon>Pseudomonadati</taxon>
        <taxon>Pseudomonadota</taxon>
        <taxon>Alphaproteobacteria</taxon>
        <taxon>Hyphomicrobiales</taxon>
        <taxon>Nitrobacteraceae</taxon>
        <taxon>Bradyrhizobium</taxon>
    </lineage>
</organism>
<name>A0ABV4F020_BRAEL</name>
<accession>A0ABV4F020</accession>
<gene>
    <name evidence="1" type="ORF">ABIF29_003561</name>
</gene>
<protein>
    <submittedName>
        <fullName evidence="1">Uncharacterized protein</fullName>
    </submittedName>
</protein>